<comment type="caution">
    <text evidence="5">The sequence shown here is derived from an EMBL/GenBank/DDBJ whole genome shotgun (WGS) entry which is preliminary data.</text>
</comment>
<dbReference type="PROSITE" id="PS51257">
    <property type="entry name" value="PROKAR_LIPOPROTEIN"/>
    <property type="match status" value="1"/>
</dbReference>
<dbReference type="InterPro" id="IPR000914">
    <property type="entry name" value="SBP_5_dom"/>
</dbReference>
<accession>W4Q429</accession>
<dbReference type="RefSeq" id="WP_034746950.1">
    <property type="nucleotide sequence ID" value="NZ_BAUT01000031.1"/>
</dbReference>
<evidence type="ECO:0000313" key="5">
    <source>
        <dbReference type="EMBL" id="GAE26742.1"/>
    </source>
</evidence>
<dbReference type="GO" id="GO:1904680">
    <property type="term" value="F:peptide transmembrane transporter activity"/>
    <property type="evidence" value="ECO:0007669"/>
    <property type="project" value="TreeGrafter"/>
</dbReference>
<dbReference type="CDD" id="cd08493">
    <property type="entry name" value="PBP2_DppA_like"/>
    <property type="match status" value="1"/>
</dbReference>
<gene>
    <name evidence="5" type="ORF">JCM9140_2833</name>
</gene>
<dbReference type="InterPro" id="IPR039424">
    <property type="entry name" value="SBP_5"/>
</dbReference>
<comment type="similarity">
    <text evidence="1">Belongs to the bacterial solute-binding protein 5 family.</text>
</comment>
<dbReference type="GO" id="GO:0015833">
    <property type="term" value="P:peptide transport"/>
    <property type="evidence" value="ECO:0007669"/>
    <property type="project" value="TreeGrafter"/>
</dbReference>
<evidence type="ECO:0000256" key="1">
    <source>
        <dbReference type="ARBA" id="ARBA00005695"/>
    </source>
</evidence>
<keyword evidence="3" id="KW-0732">Signal</keyword>
<keyword evidence="6" id="KW-1185">Reference proteome</keyword>
<dbReference type="Gene3D" id="3.90.76.10">
    <property type="entry name" value="Dipeptide-binding Protein, Domain 1"/>
    <property type="match status" value="1"/>
</dbReference>
<dbReference type="PANTHER" id="PTHR30290">
    <property type="entry name" value="PERIPLASMIC BINDING COMPONENT OF ABC TRANSPORTER"/>
    <property type="match status" value="1"/>
</dbReference>
<evidence type="ECO:0000313" key="6">
    <source>
        <dbReference type="Proteomes" id="UP000018890"/>
    </source>
</evidence>
<dbReference type="PANTHER" id="PTHR30290:SF9">
    <property type="entry name" value="OLIGOPEPTIDE-BINDING PROTEIN APPA"/>
    <property type="match status" value="1"/>
</dbReference>
<evidence type="ECO:0000256" key="2">
    <source>
        <dbReference type="ARBA" id="ARBA00022448"/>
    </source>
</evidence>
<dbReference type="Proteomes" id="UP000018890">
    <property type="component" value="Unassembled WGS sequence"/>
</dbReference>
<keyword evidence="2" id="KW-0813">Transport</keyword>
<dbReference type="Gene3D" id="3.10.105.10">
    <property type="entry name" value="Dipeptide-binding Protein, Domain 3"/>
    <property type="match status" value="1"/>
</dbReference>
<reference evidence="5" key="1">
    <citation type="journal article" date="2014" name="Genome Announc.">
        <title>Draft Genome Sequences of Three Alkaliphilic Bacillus Strains, Bacillus wakoensis JCM 9140T, Bacillus akibai JCM 9157T, and Bacillus hemicellulosilyticus JCM 9152T.</title>
        <authorList>
            <person name="Yuki M."/>
            <person name="Oshima K."/>
            <person name="Suda W."/>
            <person name="Oshida Y."/>
            <person name="Kitamura K."/>
            <person name="Iida T."/>
            <person name="Hattori M."/>
            <person name="Ohkuma M."/>
        </authorList>
    </citation>
    <scope>NUCLEOTIDE SEQUENCE [LARGE SCALE GENOMIC DNA]</scope>
    <source>
        <strain evidence="5">JCM 9140</strain>
    </source>
</reference>
<evidence type="ECO:0000256" key="3">
    <source>
        <dbReference type="ARBA" id="ARBA00022729"/>
    </source>
</evidence>
<dbReference type="PIRSF" id="PIRSF002741">
    <property type="entry name" value="MppA"/>
    <property type="match status" value="1"/>
</dbReference>
<sequence length="539" mass="60064">MTGKRITLFLFVLLVSLLFVGCSSESTTPESSTDDAATDTPTGNKVVVVGLEAEPTSLDAHQLSDYNSSRAAMELYDQLVEFKDESTDIVPGLAEKWDVSDDGLKYTFYLREDVTFHDGTPFNAEAVKFSIDRQIDSDHPFHDTGQFAYADYTFGPVESVEVDDEFTVTFTLNEAYAPFLSNMAMHAASIVSPTAVEEHGADFTKNPVGTGPFKFVSWNPGVEVVLEANPDHFEGAPNVDQIIFKPITEPQTRLAELEAGNMDLIVNVPPDDLARLEADDSLQIIEQAGMHVWWTSFNTQREPFNDVKIRQAINYAINKEAIVDGILQGTGEVANSPVPPVVWGHNPNVSNYEYNPEKAIELLEEAGYPDGFELTYWVPESGSGMQQPQAMAAAIQSDLSKVGIDVTIQTLEWGTYLDKVFVPVEENDMDMHQMSWIGDNGDPDNFLYALLGGEQWPTAGFNSSYYENAEVDELLKEARITKDKGERTEMYEKAQELIMEDAPWVIIDHEMQIVATSKRLQNFKLHPTGVFRFSDVDVQ</sequence>
<protein>
    <submittedName>
        <fullName evidence="5">Dipeptide-binding ABC transporter</fullName>
    </submittedName>
</protein>
<dbReference type="Gene3D" id="3.40.190.10">
    <property type="entry name" value="Periplasmic binding protein-like II"/>
    <property type="match status" value="1"/>
</dbReference>
<feature type="domain" description="Solute-binding protein family 5" evidence="4">
    <location>
        <begin position="89"/>
        <end position="456"/>
    </location>
</feature>
<dbReference type="EMBL" id="BAUT01000031">
    <property type="protein sequence ID" value="GAE26742.1"/>
    <property type="molecule type" value="Genomic_DNA"/>
</dbReference>
<dbReference type="AlphaFoldDB" id="W4Q429"/>
<dbReference type="OrthoDB" id="9796817at2"/>
<proteinExistence type="inferred from homology"/>
<evidence type="ECO:0000259" key="4">
    <source>
        <dbReference type="Pfam" id="PF00496"/>
    </source>
</evidence>
<dbReference type="SUPFAM" id="SSF53850">
    <property type="entry name" value="Periplasmic binding protein-like II"/>
    <property type="match status" value="1"/>
</dbReference>
<name>W4Q429_9BACI</name>
<dbReference type="InterPro" id="IPR030678">
    <property type="entry name" value="Peptide/Ni-bd"/>
</dbReference>
<dbReference type="GO" id="GO:0043190">
    <property type="term" value="C:ATP-binding cassette (ABC) transporter complex"/>
    <property type="evidence" value="ECO:0007669"/>
    <property type="project" value="InterPro"/>
</dbReference>
<organism evidence="5 6">
    <name type="scientific">Halalkalibacter wakoensis JCM 9140</name>
    <dbReference type="NCBI Taxonomy" id="1236970"/>
    <lineage>
        <taxon>Bacteria</taxon>
        <taxon>Bacillati</taxon>
        <taxon>Bacillota</taxon>
        <taxon>Bacilli</taxon>
        <taxon>Bacillales</taxon>
        <taxon>Bacillaceae</taxon>
        <taxon>Halalkalibacter</taxon>
    </lineage>
</organism>
<dbReference type="GO" id="GO:0042597">
    <property type="term" value="C:periplasmic space"/>
    <property type="evidence" value="ECO:0007669"/>
    <property type="project" value="UniProtKB-ARBA"/>
</dbReference>
<dbReference type="Pfam" id="PF00496">
    <property type="entry name" value="SBP_bac_5"/>
    <property type="match status" value="1"/>
</dbReference>
<dbReference type="STRING" id="1236970.JCM9140_2833"/>